<comment type="caution">
    <text evidence="2">The sequence shown here is derived from an EMBL/GenBank/DDBJ whole genome shotgun (WGS) entry which is preliminary data.</text>
</comment>
<evidence type="ECO:0000313" key="2">
    <source>
        <dbReference type="EMBL" id="TWF73884.1"/>
    </source>
</evidence>
<proteinExistence type="predicted"/>
<evidence type="ECO:0008006" key="4">
    <source>
        <dbReference type="Google" id="ProtNLM"/>
    </source>
</evidence>
<dbReference type="InterPro" id="IPR058118">
    <property type="entry name" value="Tpg"/>
</dbReference>
<gene>
    <name evidence="2" type="ORF">FHX78_133</name>
</gene>
<evidence type="ECO:0000313" key="3">
    <source>
        <dbReference type="Proteomes" id="UP000316603"/>
    </source>
</evidence>
<sequence>MKFLLTRAKGSTTAVAERLGVSRRTVERYRSGAATKPQKRLQEAPVQETEAQWQPQVRAQARQRAATSGGLVISCQAYFGFGPEGSSDAGRMRDVMNAVSPAYADLILAARESRATDDDAHELVAEAIADAYFRKEGGGRAGLHVEFKDIERLDISF</sequence>
<feature type="region of interest" description="Disordered" evidence="1">
    <location>
        <begin position="29"/>
        <end position="49"/>
    </location>
</feature>
<accession>A0A561SG81</accession>
<evidence type="ECO:0000256" key="1">
    <source>
        <dbReference type="SAM" id="MobiDB-lite"/>
    </source>
</evidence>
<organism evidence="2 3">
    <name type="scientific">Streptomyces capillispiralis</name>
    <dbReference type="NCBI Taxonomy" id="68182"/>
    <lineage>
        <taxon>Bacteria</taxon>
        <taxon>Bacillati</taxon>
        <taxon>Actinomycetota</taxon>
        <taxon>Actinomycetes</taxon>
        <taxon>Kitasatosporales</taxon>
        <taxon>Streptomycetaceae</taxon>
        <taxon>Streptomyces</taxon>
    </lineage>
</organism>
<name>A0A561SG81_9ACTN</name>
<keyword evidence="3" id="KW-1185">Reference proteome</keyword>
<dbReference type="EMBL" id="VIWV01000003">
    <property type="protein sequence ID" value="TWF73884.1"/>
    <property type="molecule type" value="Genomic_DNA"/>
</dbReference>
<reference evidence="2 3" key="1">
    <citation type="submission" date="2019-06" db="EMBL/GenBank/DDBJ databases">
        <title>Sequencing the genomes of 1000 actinobacteria strains.</title>
        <authorList>
            <person name="Klenk H.-P."/>
        </authorList>
    </citation>
    <scope>NUCLEOTIDE SEQUENCE [LARGE SCALE GENOMIC DNA]</scope>
    <source>
        <strain evidence="2 3">DSM 41695</strain>
    </source>
</reference>
<protein>
    <recommendedName>
        <fullName evidence="4">Homeodomain-like domain-containing protein</fullName>
    </recommendedName>
</protein>
<dbReference type="Proteomes" id="UP000316603">
    <property type="component" value="Unassembled WGS sequence"/>
</dbReference>
<dbReference type="NCBIfam" id="NF047541">
    <property type="entry name" value="telomere_Tpg"/>
    <property type="match status" value="1"/>
</dbReference>
<dbReference type="AlphaFoldDB" id="A0A561SG81"/>